<sequence>MDSGLKLEKLNLDARSLEATEIFKCWLWCFETYLNSSETAVDGPHKLSLLHARVGHRLSSMIEKATMYETAVEILQKCFVKPINEVDARHLLLTCRQRSGEMLDEYLERLTALARNCDHKKVTAEVHMTLHIRDAFVSGIQSTCVRQRLLED</sequence>
<accession>A0A401NS69</accession>
<dbReference type="EMBL" id="BFAA01002689">
    <property type="protein sequence ID" value="GCB63697.1"/>
    <property type="molecule type" value="Genomic_DNA"/>
</dbReference>
<feature type="domain" description="Retrotransposon gag" evidence="1">
    <location>
        <begin position="66"/>
        <end position="129"/>
    </location>
</feature>
<evidence type="ECO:0000259" key="1">
    <source>
        <dbReference type="Pfam" id="PF03732"/>
    </source>
</evidence>
<gene>
    <name evidence="2" type="ORF">scyTo_0007421</name>
</gene>
<evidence type="ECO:0000313" key="3">
    <source>
        <dbReference type="Proteomes" id="UP000288216"/>
    </source>
</evidence>
<proteinExistence type="predicted"/>
<feature type="non-terminal residue" evidence="2">
    <location>
        <position position="152"/>
    </location>
</feature>
<name>A0A401NS69_SCYTO</name>
<organism evidence="2 3">
    <name type="scientific">Scyliorhinus torazame</name>
    <name type="common">Cloudy catshark</name>
    <name type="synonym">Catulus torazame</name>
    <dbReference type="NCBI Taxonomy" id="75743"/>
    <lineage>
        <taxon>Eukaryota</taxon>
        <taxon>Metazoa</taxon>
        <taxon>Chordata</taxon>
        <taxon>Craniata</taxon>
        <taxon>Vertebrata</taxon>
        <taxon>Chondrichthyes</taxon>
        <taxon>Elasmobranchii</taxon>
        <taxon>Galeomorphii</taxon>
        <taxon>Galeoidea</taxon>
        <taxon>Carcharhiniformes</taxon>
        <taxon>Scyliorhinidae</taxon>
        <taxon>Scyliorhinus</taxon>
    </lineage>
</organism>
<dbReference type="Pfam" id="PF03732">
    <property type="entry name" value="Retrotrans_gag"/>
    <property type="match status" value="1"/>
</dbReference>
<dbReference type="InterPro" id="IPR005162">
    <property type="entry name" value="Retrotrans_gag_dom"/>
</dbReference>
<dbReference type="OMA" id="HDAFITG"/>
<evidence type="ECO:0000313" key="2">
    <source>
        <dbReference type="EMBL" id="GCB63697.1"/>
    </source>
</evidence>
<dbReference type="OrthoDB" id="6228606at2759"/>
<comment type="caution">
    <text evidence="2">The sequence shown here is derived from an EMBL/GenBank/DDBJ whole genome shotgun (WGS) entry which is preliminary data.</text>
</comment>
<reference evidence="2 3" key="1">
    <citation type="journal article" date="2018" name="Nat. Ecol. Evol.">
        <title>Shark genomes provide insights into elasmobranch evolution and the origin of vertebrates.</title>
        <authorList>
            <person name="Hara Y"/>
            <person name="Yamaguchi K"/>
            <person name="Onimaru K"/>
            <person name="Kadota M"/>
            <person name="Koyanagi M"/>
            <person name="Keeley SD"/>
            <person name="Tatsumi K"/>
            <person name="Tanaka K"/>
            <person name="Motone F"/>
            <person name="Kageyama Y"/>
            <person name="Nozu R"/>
            <person name="Adachi N"/>
            <person name="Nishimura O"/>
            <person name="Nakagawa R"/>
            <person name="Tanegashima C"/>
            <person name="Kiyatake I"/>
            <person name="Matsumoto R"/>
            <person name="Murakumo K"/>
            <person name="Nishida K"/>
            <person name="Terakita A"/>
            <person name="Kuratani S"/>
            <person name="Sato K"/>
            <person name="Hyodo S Kuraku.S."/>
        </authorList>
    </citation>
    <scope>NUCLEOTIDE SEQUENCE [LARGE SCALE GENOMIC DNA]</scope>
</reference>
<dbReference type="Proteomes" id="UP000288216">
    <property type="component" value="Unassembled WGS sequence"/>
</dbReference>
<protein>
    <recommendedName>
        <fullName evidence="1">Retrotransposon gag domain-containing protein</fullName>
    </recommendedName>
</protein>
<dbReference type="AlphaFoldDB" id="A0A401NS69"/>
<keyword evidence="3" id="KW-1185">Reference proteome</keyword>